<evidence type="ECO:0000313" key="2">
    <source>
        <dbReference type="Proteomes" id="UP000677054"/>
    </source>
</evidence>
<keyword evidence="2" id="KW-1185">Reference proteome</keyword>
<dbReference type="EMBL" id="CAJPEV010007474">
    <property type="protein sequence ID" value="CAG0904777.1"/>
    <property type="molecule type" value="Genomic_DNA"/>
</dbReference>
<dbReference type="EMBL" id="LR906991">
    <property type="protein sequence ID" value="CAD7254019.1"/>
    <property type="molecule type" value="Genomic_DNA"/>
</dbReference>
<dbReference type="AlphaFoldDB" id="A0A7R9FT62"/>
<gene>
    <name evidence="1" type="ORF">DSTB1V02_LOCUS13765</name>
</gene>
<reference evidence="1" key="1">
    <citation type="submission" date="2020-11" db="EMBL/GenBank/DDBJ databases">
        <authorList>
            <person name="Tran Van P."/>
        </authorList>
    </citation>
    <scope>NUCLEOTIDE SEQUENCE</scope>
</reference>
<protein>
    <submittedName>
        <fullName evidence="1">Uncharacterized protein</fullName>
    </submittedName>
</protein>
<evidence type="ECO:0000313" key="1">
    <source>
        <dbReference type="EMBL" id="CAD7254019.1"/>
    </source>
</evidence>
<organism evidence="1">
    <name type="scientific">Darwinula stevensoni</name>
    <dbReference type="NCBI Taxonomy" id="69355"/>
    <lineage>
        <taxon>Eukaryota</taxon>
        <taxon>Metazoa</taxon>
        <taxon>Ecdysozoa</taxon>
        <taxon>Arthropoda</taxon>
        <taxon>Crustacea</taxon>
        <taxon>Oligostraca</taxon>
        <taxon>Ostracoda</taxon>
        <taxon>Podocopa</taxon>
        <taxon>Podocopida</taxon>
        <taxon>Darwinulocopina</taxon>
        <taxon>Darwinuloidea</taxon>
        <taxon>Darwinulidae</taxon>
        <taxon>Darwinula</taxon>
    </lineage>
</organism>
<proteinExistence type="predicted"/>
<dbReference type="Proteomes" id="UP000677054">
    <property type="component" value="Unassembled WGS sequence"/>
</dbReference>
<accession>A0A7R9FT62</accession>
<name>A0A7R9FT62_9CRUS</name>
<sequence>MYTFTTTTTTTNSCEGAIGDPCQEHEDCRANEHLFCNPSLLKCDCADGYIFDTDILMCAPHGLEEKMPGGMGIDCKKDEECNVDENLKCDDKIQKCNCMDEFFLHPEMLVCVR</sequence>